<evidence type="ECO:0000256" key="3">
    <source>
        <dbReference type="ARBA" id="ARBA00022989"/>
    </source>
</evidence>
<sequence>MFPLRTYPNGMARSILLFILAGLAEIGGGYLMWLWLREGRPWWLGLLGGAILVLYGVLPTLQPQSFDFARTYAAYGGLFIVCSLLWGQLVEGKTPDPPSLWGAGVALTGALIIAYWPRAGS</sequence>
<feature type="transmembrane region" description="Helical" evidence="5">
    <location>
        <begin position="99"/>
        <end position="116"/>
    </location>
</feature>
<dbReference type="PANTHER" id="PTHR36116:SF1">
    <property type="entry name" value="UPF0060 MEMBRANE PROTEIN YNFA"/>
    <property type="match status" value="1"/>
</dbReference>
<evidence type="ECO:0000313" key="7">
    <source>
        <dbReference type="Proteomes" id="UP000604341"/>
    </source>
</evidence>
<evidence type="ECO:0000256" key="4">
    <source>
        <dbReference type="ARBA" id="ARBA00023136"/>
    </source>
</evidence>
<feature type="transmembrane region" description="Helical" evidence="5">
    <location>
        <begin position="15"/>
        <end position="36"/>
    </location>
</feature>
<dbReference type="HAMAP" id="MF_00010">
    <property type="entry name" value="UPF0060"/>
    <property type="match status" value="1"/>
</dbReference>
<evidence type="ECO:0000256" key="1">
    <source>
        <dbReference type="ARBA" id="ARBA00022475"/>
    </source>
</evidence>
<comment type="subcellular location">
    <subcellularLocation>
        <location evidence="5">Cell membrane</location>
        <topology evidence="5">Multi-pass membrane protein</topology>
    </subcellularLocation>
</comment>
<dbReference type="Proteomes" id="UP000604341">
    <property type="component" value="Unassembled WGS sequence"/>
</dbReference>
<reference evidence="7" key="1">
    <citation type="journal article" date="2019" name="Int. J. Syst. Evol. Microbiol.">
        <title>The Global Catalogue of Microorganisms (GCM) 10K type strain sequencing project: providing services to taxonomists for standard genome sequencing and annotation.</title>
        <authorList>
            <consortium name="The Broad Institute Genomics Platform"/>
            <consortium name="The Broad Institute Genome Sequencing Center for Infectious Disease"/>
            <person name="Wu L."/>
            <person name="Ma J."/>
        </authorList>
    </citation>
    <scope>NUCLEOTIDE SEQUENCE [LARGE SCALE GENOMIC DNA]</scope>
    <source>
        <strain evidence="7">JCM 19173</strain>
    </source>
</reference>
<evidence type="ECO:0000256" key="5">
    <source>
        <dbReference type="HAMAP-Rule" id="MF_00010"/>
    </source>
</evidence>
<feature type="transmembrane region" description="Helical" evidence="5">
    <location>
        <begin position="68"/>
        <end position="87"/>
    </location>
</feature>
<evidence type="ECO:0000256" key="2">
    <source>
        <dbReference type="ARBA" id="ARBA00022692"/>
    </source>
</evidence>
<dbReference type="Pfam" id="PF02694">
    <property type="entry name" value="UPF0060"/>
    <property type="match status" value="1"/>
</dbReference>
<dbReference type="InterPro" id="IPR003844">
    <property type="entry name" value="UPF0060"/>
</dbReference>
<dbReference type="SUPFAM" id="SSF103481">
    <property type="entry name" value="Multidrug resistance efflux transporter EmrE"/>
    <property type="match status" value="1"/>
</dbReference>
<proteinExistence type="inferred from homology"/>
<dbReference type="NCBIfam" id="NF002586">
    <property type="entry name" value="PRK02237.1"/>
    <property type="match status" value="1"/>
</dbReference>
<comment type="similarity">
    <text evidence="5">Belongs to the UPF0060 family.</text>
</comment>
<accession>A0ABQ2FPK6</accession>
<feature type="transmembrane region" description="Helical" evidence="5">
    <location>
        <begin position="42"/>
        <end position="61"/>
    </location>
</feature>
<dbReference type="EMBL" id="BMPE01000018">
    <property type="protein sequence ID" value="GGL14504.1"/>
    <property type="molecule type" value="Genomic_DNA"/>
</dbReference>
<keyword evidence="7" id="KW-1185">Reference proteome</keyword>
<gene>
    <name evidence="6" type="ORF">GCM10010844_36600</name>
</gene>
<dbReference type="InterPro" id="IPR037185">
    <property type="entry name" value="EmrE-like"/>
</dbReference>
<dbReference type="Gene3D" id="1.10.3730.20">
    <property type="match status" value="1"/>
</dbReference>
<organism evidence="6 7">
    <name type="scientific">Deinococcus radiotolerans</name>
    <dbReference type="NCBI Taxonomy" id="1309407"/>
    <lineage>
        <taxon>Bacteria</taxon>
        <taxon>Thermotogati</taxon>
        <taxon>Deinococcota</taxon>
        <taxon>Deinococci</taxon>
        <taxon>Deinococcales</taxon>
        <taxon>Deinococcaceae</taxon>
        <taxon>Deinococcus</taxon>
    </lineage>
</organism>
<evidence type="ECO:0000313" key="6">
    <source>
        <dbReference type="EMBL" id="GGL14504.1"/>
    </source>
</evidence>
<name>A0ABQ2FPK6_9DEIO</name>
<comment type="caution">
    <text evidence="6">The sequence shown here is derived from an EMBL/GenBank/DDBJ whole genome shotgun (WGS) entry which is preliminary data.</text>
</comment>
<keyword evidence="2 5" id="KW-0812">Transmembrane</keyword>
<keyword evidence="1 5" id="KW-1003">Cell membrane</keyword>
<keyword evidence="3 5" id="KW-1133">Transmembrane helix</keyword>
<keyword evidence="4 5" id="KW-0472">Membrane</keyword>
<dbReference type="PANTHER" id="PTHR36116">
    <property type="entry name" value="UPF0060 MEMBRANE PROTEIN YNFA"/>
    <property type="match status" value="1"/>
</dbReference>
<protein>
    <submittedName>
        <fullName evidence="6">Uncharacterized protein</fullName>
    </submittedName>
</protein>